<evidence type="ECO:0000313" key="1">
    <source>
        <dbReference type="EMBL" id="CAB4131322.1"/>
    </source>
</evidence>
<organism evidence="1">
    <name type="scientific">uncultured Caudovirales phage</name>
    <dbReference type="NCBI Taxonomy" id="2100421"/>
    <lineage>
        <taxon>Viruses</taxon>
        <taxon>Duplodnaviria</taxon>
        <taxon>Heunggongvirae</taxon>
        <taxon>Uroviricota</taxon>
        <taxon>Caudoviricetes</taxon>
        <taxon>Peduoviridae</taxon>
        <taxon>Maltschvirus</taxon>
        <taxon>Maltschvirus maltsch</taxon>
    </lineage>
</organism>
<sequence>MENVSVNITMTVTQWNVVMNALGQRPFAEVADIIGNIKAQADQQLTAIPSDAPEASAQAE</sequence>
<gene>
    <name evidence="1" type="ORF">UFOVP120_79</name>
</gene>
<accession>A0A6J5LCW1</accession>
<reference evidence="1" key="1">
    <citation type="submission" date="2020-04" db="EMBL/GenBank/DDBJ databases">
        <authorList>
            <person name="Chiriac C."/>
            <person name="Salcher M."/>
            <person name="Ghai R."/>
            <person name="Kavagutti S V."/>
        </authorList>
    </citation>
    <scope>NUCLEOTIDE SEQUENCE</scope>
</reference>
<proteinExistence type="predicted"/>
<protein>
    <submittedName>
        <fullName evidence="1">Uncharacterized protein</fullName>
    </submittedName>
</protein>
<name>A0A6J5LCW1_9CAUD</name>
<dbReference type="EMBL" id="LR796242">
    <property type="protein sequence ID" value="CAB4131322.1"/>
    <property type="molecule type" value="Genomic_DNA"/>
</dbReference>